<feature type="transmembrane region" description="Helical" evidence="1">
    <location>
        <begin position="103"/>
        <end position="127"/>
    </location>
</feature>
<organism evidence="2">
    <name type="scientific">bioreactor metagenome</name>
    <dbReference type="NCBI Taxonomy" id="1076179"/>
    <lineage>
        <taxon>unclassified sequences</taxon>
        <taxon>metagenomes</taxon>
        <taxon>ecological metagenomes</taxon>
    </lineage>
</organism>
<keyword evidence="1" id="KW-1133">Transmembrane helix</keyword>
<name>A0A645G9K1_9ZZZZ</name>
<proteinExistence type="predicted"/>
<evidence type="ECO:0000313" key="2">
    <source>
        <dbReference type="EMBL" id="MPN23325.1"/>
    </source>
</evidence>
<evidence type="ECO:0000256" key="1">
    <source>
        <dbReference type="SAM" id="Phobius"/>
    </source>
</evidence>
<feature type="transmembrane region" description="Helical" evidence="1">
    <location>
        <begin position="75"/>
        <end position="97"/>
    </location>
</feature>
<keyword evidence="1" id="KW-0472">Membrane</keyword>
<keyword evidence="1" id="KW-0812">Transmembrane</keyword>
<reference evidence="2" key="1">
    <citation type="submission" date="2019-08" db="EMBL/GenBank/DDBJ databases">
        <authorList>
            <person name="Kucharzyk K."/>
            <person name="Murdoch R.W."/>
            <person name="Higgins S."/>
            <person name="Loffler F."/>
        </authorList>
    </citation>
    <scope>NUCLEOTIDE SEQUENCE</scope>
</reference>
<protein>
    <submittedName>
        <fullName evidence="2">Uncharacterized protein</fullName>
    </submittedName>
</protein>
<comment type="caution">
    <text evidence="2">The sequence shown here is derived from an EMBL/GenBank/DDBJ whole genome shotgun (WGS) entry which is preliminary data.</text>
</comment>
<dbReference type="AlphaFoldDB" id="A0A645G9K1"/>
<accession>A0A645G9K1</accession>
<dbReference type="EMBL" id="VSSQ01071799">
    <property type="protein sequence ID" value="MPN23325.1"/>
    <property type="molecule type" value="Genomic_DNA"/>
</dbReference>
<gene>
    <name evidence="2" type="ORF">SDC9_170713</name>
</gene>
<sequence>MKQADILLDLFREPDFLLCLNFSDIVSFNYENFRNSNKEIISFDAAKIEKFHRHVSKIYDKLELSKVEDKSFSTYMYFLFTLLIVVTYTLGIMIIFLPDRFEIIWLKLFILDSYFFGLFIFIIYTVYRRKL</sequence>